<dbReference type="Proteomes" id="UP001144372">
    <property type="component" value="Unassembled WGS sequence"/>
</dbReference>
<reference evidence="1" key="1">
    <citation type="submission" date="2022-12" db="EMBL/GenBank/DDBJ databases">
        <title>Reference genome sequencing for broad-spectrum identification of bacterial and archaeal isolates by mass spectrometry.</title>
        <authorList>
            <person name="Sekiguchi Y."/>
            <person name="Tourlousse D.M."/>
        </authorList>
    </citation>
    <scope>NUCLEOTIDE SEQUENCE</scope>
    <source>
        <strain evidence="1">ASRB1</strain>
    </source>
</reference>
<dbReference type="GO" id="GO:0016811">
    <property type="term" value="F:hydrolase activity, acting on carbon-nitrogen (but not peptide) bonds, in linear amides"/>
    <property type="evidence" value="ECO:0007669"/>
    <property type="project" value="TreeGrafter"/>
</dbReference>
<dbReference type="RefSeq" id="WP_281794227.1">
    <property type="nucleotide sequence ID" value="NZ_BSDR01000001.1"/>
</dbReference>
<dbReference type="InterPro" id="IPR003737">
    <property type="entry name" value="GlcNAc_PI_deacetylase-related"/>
</dbReference>
<evidence type="ECO:0000313" key="1">
    <source>
        <dbReference type="EMBL" id="GLI34813.1"/>
    </source>
</evidence>
<proteinExistence type="predicted"/>
<accession>A0A9W6D3X8</accession>
<name>A0A9W6D3X8_9BACT</name>
<dbReference type="SUPFAM" id="SSF102588">
    <property type="entry name" value="LmbE-like"/>
    <property type="match status" value="1"/>
</dbReference>
<dbReference type="PANTHER" id="PTHR12993">
    <property type="entry name" value="N-ACETYLGLUCOSAMINYL-PHOSPHATIDYLINOSITOL DE-N-ACETYLASE-RELATED"/>
    <property type="match status" value="1"/>
</dbReference>
<dbReference type="EMBL" id="BSDR01000001">
    <property type="protein sequence ID" value="GLI34813.1"/>
    <property type="molecule type" value="Genomic_DNA"/>
</dbReference>
<evidence type="ECO:0008006" key="3">
    <source>
        <dbReference type="Google" id="ProtNLM"/>
    </source>
</evidence>
<evidence type="ECO:0000313" key="2">
    <source>
        <dbReference type="Proteomes" id="UP001144372"/>
    </source>
</evidence>
<sequence length="302" mass="34366">MEIPVGLRLMVFSPHPDDETLAAGGLIQRVLEKGGSVRVVFVTNGDGYTEGVRTSLKEKNTSSNDFIEYGEKRHDEALGALRALGLQPENGIFLGFPDDGIDDLWSQHWSSIRPYTSPYTRYSRPEYKERFSRWTEYAGMDLKEEISRTLEGFIPDWIVLPDPRDYHPDHCTTGVFVLDAVRQLNEKGDISFSETKIFTYLVHYFDYPSSNQWIKEISVTGIGGTRAAGKVLASAQWYNLHLTANELEGKKRALAAHHTQIQVLGEFLKEFMRSDELFCQLSSTQTLNIPIEYAARFKRSRS</sequence>
<dbReference type="Gene3D" id="3.40.50.10320">
    <property type="entry name" value="LmbE-like"/>
    <property type="match status" value="1"/>
</dbReference>
<dbReference type="PANTHER" id="PTHR12993:SF29">
    <property type="entry name" value="BLR3841 PROTEIN"/>
    <property type="match status" value="1"/>
</dbReference>
<keyword evidence="2" id="KW-1185">Reference proteome</keyword>
<dbReference type="Pfam" id="PF02585">
    <property type="entry name" value="PIG-L"/>
    <property type="match status" value="1"/>
</dbReference>
<protein>
    <recommendedName>
        <fullName evidence="3">PIG-L family deacetylase</fullName>
    </recommendedName>
</protein>
<dbReference type="AlphaFoldDB" id="A0A9W6D3X8"/>
<dbReference type="InterPro" id="IPR024078">
    <property type="entry name" value="LmbE-like_dom_sf"/>
</dbReference>
<gene>
    <name evidence="1" type="ORF">DAMNIGENAA_22460</name>
</gene>
<dbReference type="CDD" id="cd01427">
    <property type="entry name" value="HAD_like"/>
    <property type="match status" value="1"/>
</dbReference>
<comment type="caution">
    <text evidence="1">The sequence shown here is derived from an EMBL/GenBank/DDBJ whole genome shotgun (WGS) entry which is preliminary data.</text>
</comment>
<organism evidence="1 2">
    <name type="scientific">Desulforhabdus amnigena</name>
    <dbReference type="NCBI Taxonomy" id="40218"/>
    <lineage>
        <taxon>Bacteria</taxon>
        <taxon>Pseudomonadati</taxon>
        <taxon>Thermodesulfobacteriota</taxon>
        <taxon>Syntrophobacteria</taxon>
        <taxon>Syntrophobacterales</taxon>
        <taxon>Syntrophobacteraceae</taxon>
        <taxon>Desulforhabdus</taxon>
    </lineage>
</organism>